<dbReference type="Proteomes" id="UP000321464">
    <property type="component" value="Unassembled WGS sequence"/>
</dbReference>
<reference evidence="1 2" key="1">
    <citation type="submission" date="2019-07" db="EMBL/GenBank/DDBJ databases">
        <title>Whole genome shotgun sequence of Novosphingobium sediminis NBRC 106119.</title>
        <authorList>
            <person name="Hosoyama A."/>
            <person name="Uohara A."/>
            <person name="Ohji S."/>
            <person name="Ichikawa N."/>
        </authorList>
    </citation>
    <scope>NUCLEOTIDE SEQUENCE [LARGE SCALE GENOMIC DNA]</scope>
    <source>
        <strain evidence="1 2">NBRC 106119</strain>
    </source>
</reference>
<sequence length="95" mass="10136">MPEAPYLQVPMRLLLVLFVLLSGLSLPEMGAVSARAEVVAPIAGNVAAAAVERQACAVSQCEVQPGYWAQSATLRMPNAFPVSRISISISDRPRE</sequence>
<comment type="caution">
    <text evidence="1">The sequence shown here is derived from an EMBL/GenBank/DDBJ whole genome shotgun (WGS) entry which is preliminary data.</text>
</comment>
<protein>
    <submittedName>
        <fullName evidence="1">Uncharacterized protein</fullName>
    </submittedName>
</protein>
<dbReference type="EMBL" id="BJYR01000002">
    <property type="protein sequence ID" value="GEN98489.1"/>
    <property type="molecule type" value="Genomic_DNA"/>
</dbReference>
<accession>A0A512AFL1</accession>
<evidence type="ECO:0000313" key="2">
    <source>
        <dbReference type="Proteomes" id="UP000321464"/>
    </source>
</evidence>
<organism evidence="1 2">
    <name type="scientific">Novosphingobium sediminis</name>
    <dbReference type="NCBI Taxonomy" id="707214"/>
    <lineage>
        <taxon>Bacteria</taxon>
        <taxon>Pseudomonadati</taxon>
        <taxon>Pseudomonadota</taxon>
        <taxon>Alphaproteobacteria</taxon>
        <taxon>Sphingomonadales</taxon>
        <taxon>Sphingomonadaceae</taxon>
        <taxon>Novosphingobium</taxon>
    </lineage>
</organism>
<evidence type="ECO:0000313" key="1">
    <source>
        <dbReference type="EMBL" id="GEN98489.1"/>
    </source>
</evidence>
<gene>
    <name evidence="1" type="ORF">NSE01_03220</name>
</gene>
<proteinExistence type="predicted"/>
<name>A0A512AFL1_9SPHN</name>
<dbReference type="AlphaFoldDB" id="A0A512AFL1"/>
<keyword evidence="2" id="KW-1185">Reference proteome</keyword>